<keyword evidence="2" id="KW-1185">Reference proteome</keyword>
<dbReference type="EMBL" id="JBIUVY010000025">
    <property type="protein sequence ID" value="MFJ2287801.1"/>
    <property type="molecule type" value="Genomic_DNA"/>
</dbReference>
<gene>
    <name evidence="1" type="ORF">ACIOUF_15770</name>
</gene>
<protein>
    <submittedName>
        <fullName evidence="1">AAA family ATPase</fullName>
    </submittedName>
</protein>
<dbReference type="Gene3D" id="3.40.50.300">
    <property type="entry name" value="P-loop containing nucleotide triphosphate hydrolases"/>
    <property type="match status" value="1"/>
</dbReference>
<reference evidence="1 2" key="1">
    <citation type="submission" date="2024-10" db="EMBL/GenBank/DDBJ databases">
        <title>The Natural Products Discovery Center: Release of the First 8490 Sequenced Strains for Exploring Actinobacteria Biosynthetic Diversity.</title>
        <authorList>
            <person name="Kalkreuter E."/>
            <person name="Kautsar S.A."/>
            <person name="Yang D."/>
            <person name="Bader C.D."/>
            <person name="Teijaro C.N."/>
            <person name="Fluegel L."/>
            <person name="Davis C.M."/>
            <person name="Simpson J.R."/>
            <person name="Lauterbach L."/>
            <person name="Steele A.D."/>
            <person name="Gui C."/>
            <person name="Meng S."/>
            <person name="Li G."/>
            <person name="Viehrig K."/>
            <person name="Ye F."/>
            <person name="Su P."/>
            <person name="Kiefer A.F."/>
            <person name="Nichols A."/>
            <person name="Cepeda A.J."/>
            <person name="Yan W."/>
            <person name="Fan B."/>
            <person name="Jiang Y."/>
            <person name="Adhikari A."/>
            <person name="Zheng C.-J."/>
            <person name="Schuster L."/>
            <person name="Cowan T.M."/>
            <person name="Smanski M.J."/>
            <person name="Chevrette M.G."/>
            <person name="De Carvalho L.P.S."/>
            <person name="Shen B."/>
        </authorList>
    </citation>
    <scope>NUCLEOTIDE SEQUENCE [LARGE SCALE GENOMIC DNA]</scope>
    <source>
        <strain evidence="1 2">NPDC087689</strain>
    </source>
</reference>
<dbReference type="Pfam" id="PF13481">
    <property type="entry name" value="AAA_25"/>
    <property type="match status" value="1"/>
</dbReference>
<name>A0ABW8DPP3_9PSED</name>
<dbReference type="SUPFAM" id="SSF52540">
    <property type="entry name" value="P-loop containing nucleoside triphosphate hydrolases"/>
    <property type="match status" value="1"/>
</dbReference>
<comment type="caution">
    <text evidence="1">The sequence shown here is derived from an EMBL/GenBank/DDBJ whole genome shotgun (WGS) entry which is preliminary data.</text>
</comment>
<dbReference type="RefSeq" id="WP_401232738.1">
    <property type="nucleotide sequence ID" value="NZ_JBIUVY010000025.1"/>
</dbReference>
<evidence type="ECO:0000313" key="1">
    <source>
        <dbReference type="EMBL" id="MFJ2287801.1"/>
    </source>
</evidence>
<dbReference type="Proteomes" id="UP001617296">
    <property type="component" value="Unassembled WGS sequence"/>
</dbReference>
<sequence length="329" mass="37295">MFSKTVAQVVEASSMSAVMDKASQKVDWIVHDLIEDERTRGQQWIVTGEPKMGKSRLAMQLAVSLAEGREFIGFKVPKRRKVLYFNFELAERVAASRVVEYFSENSERIRSCEGFLNVVSEFVSIEVLDEQWHQYIKDIVSVLDPDIIFWDVLRRMTGAEENNNVEMSRVMQKIRSISCNRTHVVVHHSRKELFDRNAGARGIRGASAIHAEVDGVISIAKVGRGHTLEFSTRSVAKLDSICLSSSGIDFVREERSVVGANKGREQKISAAKIFTPGVWMPRKDILIKFQKEYEKSQLSADRFILGELGAGRLVKRKAGREVQYKLNVE</sequence>
<evidence type="ECO:0000313" key="2">
    <source>
        <dbReference type="Proteomes" id="UP001617296"/>
    </source>
</evidence>
<dbReference type="InterPro" id="IPR027417">
    <property type="entry name" value="P-loop_NTPase"/>
</dbReference>
<organism evidence="1 2">
    <name type="scientific">Pseudomonas iridis</name>
    <dbReference type="NCBI Taxonomy" id="2710587"/>
    <lineage>
        <taxon>Bacteria</taxon>
        <taxon>Pseudomonadati</taxon>
        <taxon>Pseudomonadota</taxon>
        <taxon>Gammaproteobacteria</taxon>
        <taxon>Pseudomonadales</taxon>
        <taxon>Pseudomonadaceae</taxon>
        <taxon>Pseudomonas</taxon>
    </lineage>
</organism>
<accession>A0ABW8DPP3</accession>
<proteinExistence type="predicted"/>